<dbReference type="EMBL" id="FJOG01000045">
    <property type="protein sequence ID" value="CZR67558.1"/>
    <property type="molecule type" value="Genomic_DNA"/>
</dbReference>
<dbReference type="PANTHER" id="PTHR33112">
    <property type="entry name" value="DOMAIN PROTEIN, PUTATIVE-RELATED"/>
    <property type="match status" value="1"/>
</dbReference>
<proteinExistence type="predicted"/>
<dbReference type="Pfam" id="PF06985">
    <property type="entry name" value="HET"/>
    <property type="match status" value="1"/>
</dbReference>
<gene>
    <name evidence="2" type="ORF">PAC_17457</name>
</gene>
<protein>
    <recommendedName>
        <fullName evidence="1">Heterokaryon incompatibility domain-containing protein</fullName>
    </recommendedName>
</protein>
<evidence type="ECO:0000259" key="1">
    <source>
        <dbReference type="Pfam" id="PF06985"/>
    </source>
</evidence>
<reference evidence="2 3" key="1">
    <citation type="submission" date="2016-03" db="EMBL/GenBank/DDBJ databases">
        <authorList>
            <person name="Ploux O."/>
        </authorList>
    </citation>
    <scope>NUCLEOTIDE SEQUENCE [LARGE SCALE GENOMIC DNA]</scope>
    <source>
        <strain evidence="2 3">UAMH 11012</strain>
    </source>
</reference>
<evidence type="ECO:0000313" key="2">
    <source>
        <dbReference type="EMBL" id="CZR67558.1"/>
    </source>
</evidence>
<dbReference type="OrthoDB" id="5428863at2759"/>
<dbReference type="PANTHER" id="PTHR33112:SF1">
    <property type="entry name" value="HETEROKARYON INCOMPATIBILITY DOMAIN-CONTAINING PROTEIN"/>
    <property type="match status" value="1"/>
</dbReference>
<organism evidence="2 3">
    <name type="scientific">Phialocephala subalpina</name>
    <dbReference type="NCBI Taxonomy" id="576137"/>
    <lineage>
        <taxon>Eukaryota</taxon>
        <taxon>Fungi</taxon>
        <taxon>Dikarya</taxon>
        <taxon>Ascomycota</taxon>
        <taxon>Pezizomycotina</taxon>
        <taxon>Leotiomycetes</taxon>
        <taxon>Helotiales</taxon>
        <taxon>Mollisiaceae</taxon>
        <taxon>Phialocephala</taxon>
        <taxon>Phialocephala fortinii species complex</taxon>
    </lineage>
</organism>
<name>A0A1L7XRI1_9HELO</name>
<keyword evidence="3" id="KW-1185">Reference proteome</keyword>
<evidence type="ECO:0000313" key="3">
    <source>
        <dbReference type="Proteomes" id="UP000184330"/>
    </source>
</evidence>
<dbReference type="AlphaFoldDB" id="A0A1L7XRI1"/>
<sequence length="506" mass="58031">MIDCETRKIVPASNNPYIALSYVWGQISSPSSSSLEFLPEDLPHTIEDSITVTLRLGLRYLWIDRFCINQQLQEEVTQQVEKMDLIYQNAQVTIIACAGEDPTYGLPGIGYRKRHPQACENVGKHLMVSALRDPREFIENSTWSTRAWTYQEALLSKRRLVFTDQQVYYECHGMYCCEAMDFPLLDLHTKDQQKFKKDVCRGEGIGVFPKGVGRSPWEVVERIEEYSRLGLNLTNPTDILKGILGILNAFERSTFNIHHYEGVPLLPSCPKTVEFPSDNWTSIKGFFSGLCWTSERPSLRRVGFPSWSWTGWNAPVEWGFGNYRWPYIRVDNNVEVGVELADGRILDLEVFYRLQDTPKSALVSTNFIHISAWTSPLRILRRKSRHPPDEYRAKIKLEDGGYIYWSFKSTTNIPFLPNQLATGIYLTHEASAVDKVKFTPVGPALMVVGQVGGITERIGFGWVDQFHYVEFDKRGDPVDREGLIAVDPDYLPPFRLVKSWQRIRLG</sequence>
<dbReference type="Proteomes" id="UP000184330">
    <property type="component" value="Unassembled WGS sequence"/>
</dbReference>
<accession>A0A1L7XRI1</accession>
<feature type="domain" description="Heterokaryon incompatibility" evidence="1">
    <location>
        <begin position="17"/>
        <end position="152"/>
    </location>
</feature>
<dbReference type="STRING" id="576137.A0A1L7XRI1"/>
<dbReference type="InterPro" id="IPR010730">
    <property type="entry name" value="HET"/>
</dbReference>